<sequence length="137" mass="14912">MLSMPKTFALFESVSEQCRPFLGSDLAASWAERPWPSSGIPVCAISFVSSVASSRAILQRITRHFTTMSYSGSSSTTLHCSSTGVAFLIPNYNAFWPAGSWLWKKCRITSLCKSERGRSIGLEEPTSPTSPRVSGTP</sequence>
<accession>A0A1D1W9N3</accession>
<dbReference type="AlphaFoldDB" id="A0A1D1W9N3"/>
<evidence type="ECO:0000313" key="1">
    <source>
        <dbReference type="EMBL" id="GAV08264.1"/>
    </source>
</evidence>
<name>A0A1D1W9N3_RAMVA</name>
<reference evidence="1 2" key="1">
    <citation type="journal article" date="2016" name="Nat. Commun.">
        <title>Extremotolerant tardigrade genome and improved radiotolerance of human cultured cells by tardigrade-unique protein.</title>
        <authorList>
            <person name="Hashimoto T."/>
            <person name="Horikawa D.D."/>
            <person name="Saito Y."/>
            <person name="Kuwahara H."/>
            <person name="Kozuka-Hata H."/>
            <person name="Shin-I T."/>
            <person name="Minakuchi Y."/>
            <person name="Ohishi K."/>
            <person name="Motoyama A."/>
            <person name="Aizu T."/>
            <person name="Enomoto A."/>
            <person name="Kondo K."/>
            <person name="Tanaka S."/>
            <person name="Hara Y."/>
            <person name="Koshikawa S."/>
            <person name="Sagara H."/>
            <person name="Miura T."/>
            <person name="Yokobori S."/>
            <person name="Miyagawa K."/>
            <person name="Suzuki Y."/>
            <person name="Kubo T."/>
            <person name="Oyama M."/>
            <person name="Kohara Y."/>
            <person name="Fujiyama A."/>
            <person name="Arakawa K."/>
            <person name="Katayama T."/>
            <person name="Toyoda A."/>
            <person name="Kunieda T."/>
        </authorList>
    </citation>
    <scope>NUCLEOTIDE SEQUENCE [LARGE SCALE GENOMIC DNA]</scope>
    <source>
        <strain evidence="1 2">YOKOZUNA-1</strain>
    </source>
</reference>
<comment type="caution">
    <text evidence="1">The sequence shown here is derived from an EMBL/GenBank/DDBJ whole genome shotgun (WGS) entry which is preliminary data.</text>
</comment>
<organism evidence="1 2">
    <name type="scientific">Ramazzottius varieornatus</name>
    <name type="common">Water bear</name>
    <name type="synonym">Tardigrade</name>
    <dbReference type="NCBI Taxonomy" id="947166"/>
    <lineage>
        <taxon>Eukaryota</taxon>
        <taxon>Metazoa</taxon>
        <taxon>Ecdysozoa</taxon>
        <taxon>Tardigrada</taxon>
        <taxon>Eutardigrada</taxon>
        <taxon>Parachela</taxon>
        <taxon>Hypsibioidea</taxon>
        <taxon>Ramazzottiidae</taxon>
        <taxon>Ramazzottius</taxon>
    </lineage>
</organism>
<protein>
    <submittedName>
        <fullName evidence="1">Uncharacterized protein</fullName>
    </submittedName>
</protein>
<dbReference type="Proteomes" id="UP000186922">
    <property type="component" value="Unassembled WGS sequence"/>
</dbReference>
<keyword evidence="2" id="KW-1185">Reference proteome</keyword>
<gene>
    <name evidence="1" type="primary">RvY_17983</name>
    <name evidence="1" type="synonym">RvY_17983.1</name>
    <name evidence="1" type="ORF">RvY_17983-1</name>
</gene>
<dbReference type="EMBL" id="BDGG01000017">
    <property type="protein sequence ID" value="GAV08264.1"/>
    <property type="molecule type" value="Genomic_DNA"/>
</dbReference>
<proteinExistence type="predicted"/>
<evidence type="ECO:0000313" key="2">
    <source>
        <dbReference type="Proteomes" id="UP000186922"/>
    </source>
</evidence>